<dbReference type="PANTHER" id="PTHR38459">
    <property type="entry name" value="PROPHAGE BACTOPRENOL-LINKED GLUCOSE TRANSLOCASE HOMOLOG"/>
    <property type="match status" value="1"/>
</dbReference>
<dbReference type="Proteomes" id="UP000178510">
    <property type="component" value="Unassembled WGS sequence"/>
</dbReference>
<comment type="similarity">
    <text evidence="2">Belongs to the GtrA family.</text>
</comment>
<protein>
    <recommendedName>
        <fullName evidence="7">GtrA/DPMS transmembrane domain-containing protein</fullName>
    </recommendedName>
</protein>
<evidence type="ECO:0000256" key="2">
    <source>
        <dbReference type="ARBA" id="ARBA00009399"/>
    </source>
</evidence>
<evidence type="ECO:0000256" key="5">
    <source>
        <dbReference type="ARBA" id="ARBA00023136"/>
    </source>
</evidence>
<feature type="transmembrane region" description="Helical" evidence="6">
    <location>
        <begin position="69"/>
        <end position="87"/>
    </location>
</feature>
<evidence type="ECO:0000313" key="8">
    <source>
        <dbReference type="EMBL" id="OHA03896.1"/>
    </source>
</evidence>
<evidence type="ECO:0000256" key="1">
    <source>
        <dbReference type="ARBA" id="ARBA00004141"/>
    </source>
</evidence>
<organism evidence="8 9">
    <name type="scientific">Candidatus Sungbacteria bacterium RIFCSPHIGHO2_02_FULL_52_23</name>
    <dbReference type="NCBI Taxonomy" id="1802274"/>
    <lineage>
        <taxon>Bacteria</taxon>
        <taxon>Candidatus Sungiibacteriota</taxon>
    </lineage>
</organism>
<keyword evidence="3 6" id="KW-0812">Transmembrane</keyword>
<dbReference type="AlphaFoldDB" id="A0A1G2KWT6"/>
<keyword evidence="5 6" id="KW-0472">Membrane</keyword>
<sequence length="203" mass="21654">MKKTDYAIAFLIGFFTGIAAVPTAVALGARDPVILLALPWIGGIAILFGVWLGALLARRLPFFWQLGKFGAVGILNTAIDFGVLNLLSLASGITAGLVVGGVNLPGFAAAVVNSYLWNKLWVFQNRQAGERLFADFPKFFGVTLVGVAINSGLIILLTTYVPIFGGMAPSARLNIAKAVATIVTLIWNFVGYKFFVFVAGKRD</sequence>
<evidence type="ECO:0000256" key="6">
    <source>
        <dbReference type="SAM" id="Phobius"/>
    </source>
</evidence>
<dbReference type="PANTHER" id="PTHR38459:SF1">
    <property type="entry name" value="PROPHAGE BACTOPRENOL-LINKED GLUCOSE TRANSLOCASE HOMOLOG"/>
    <property type="match status" value="1"/>
</dbReference>
<dbReference type="InterPro" id="IPR007267">
    <property type="entry name" value="GtrA_DPMS_TM"/>
</dbReference>
<comment type="caution">
    <text evidence="8">The sequence shown here is derived from an EMBL/GenBank/DDBJ whole genome shotgun (WGS) entry which is preliminary data.</text>
</comment>
<evidence type="ECO:0000256" key="4">
    <source>
        <dbReference type="ARBA" id="ARBA00022989"/>
    </source>
</evidence>
<dbReference type="GO" id="GO:0005886">
    <property type="term" value="C:plasma membrane"/>
    <property type="evidence" value="ECO:0007669"/>
    <property type="project" value="TreeGrafter"/>
</dbReference>
<evidence type="ECO:0000259" key="7">
    <source>
        <dbReference type="Pfam" id="PF04138"/>
    </source>
</evidence>
<feature type="transmembrane region" description="Helical" evidence="6">
    <location>
        <begin position="175"/>
        <end position="199"/>
    </location>
</feature>
<gene>
    <name evidence="8" type="ORF">A3J58_00200</name>
</gene>
<feature type="transmembrane region" description="Helical" evidence="6">
    <location>
        <begin position="139"/>
        <end position="163"/>
    </location>
</feature>
<name>A0A1G2KWT6_9BACT</name>
<evidence type="ECO:0000313" key="9">
    <source>
        <dbReference type="Proteomes" id="UP000178510"/>
    </source>
</evidence>
<feature type="transmembrane region" description="Helical" evidence="6">
    <location>
        <begin position="93"/>
        <end position="118"/>
    </location>
</feature>
<accession>A0A1G2KWT6</accession>
<dbReference type="GO" id="GO:0000271">
    <property type="term" value="P:polysaccharide biosynthetic process"/>
    <property type="evidence" value="ECO:0007669"/>
    <property type="project" value="InterPro"/>
</dbReference>
<feature type="transmembrane region" description="Helical" evidence="6">
    <location>
        <begin position="33"/>
        <end position="57"/>
    </location>
</feature>
<keyword evidence="4 6" id="KW-1133">Transmembrane helix</keyword>
<feature type="transmembrane region" description="Helical" evidence="6">
    <location>
        <begin position="7"/>
        <end position="27"/>
    </location>
</feature>
<comment type="subcellular location">
    <subcellularLocation>
        <location evidence="1">Membrane</location>
        <topology evidence="1">Multi-pass membrane protein</topology>
    </subcellularLocation>
</comment>
<feature type="domain" description="GtrA/DPMS transmembrane" evidence="7">
    <location>
        <begin position="68"/>
        <end position="197"/>
    </location>
</feature>
<dbReference type="STRING" id="1802274.A3J58_00200"/>
<evidence type="ECO:0000256" key="3">
    <source>
        <dbReference type="ARBA" id="ARBA00022692"/>
    </source>
</evidence>
<dbReference type="EMBL" id="MHQM01000017">
    <property type="protein sequence ID" value="OHA03896.1"/>
    <property type="molecule type" value="Genomic_DNA"/>
</dbReference>
<dbReference type="Pfam" id="PF04138">
    <property type="entry name" value="GtrA_DPMS_TM"/>
    <property type="match status" value="1"/>
</dbReference>
<proteinExistence type="inferred from homology"/>
<dbReference type="InterPro" id="IPR051401">
    <property type="entry name" value="GtrA_CellWall_Glycosyl"/>
</dbReference>
<reference evidence="8 9" key="1">
    <citation type="journal article" date="2016" name="Nat. Commun.">
        <title>Thousands of microbial genomes shed light on interconnected biogeochemical processes in an aquifer system.</title>
        <authorList>
            <person name="Anantharaman K."/>
            <person name="Brown C.T."/>
            <person name="Hug L.A."/>
            <person name="Sharon I."/>
            <person name="Castelle C.J."/>
            <person name="Probst A.J."/>
            <person name="Thomas B.C."/>
            <person name="Singh A."/>
            <person name="Wilkins M.J."/>
            <person name="Karaoz U."/>
            <person name="Brodie E.L."/>
            <person name="Williams K.H."/>
            <person name="Hubbard S.S."/>
            <person name="Banfield J.F."/>
        </authorList>
    </citation>
    <scope>NUCLEOTIDE SEQUENCE [LARGE SCALE GENOMIC DNA]</scope>
</reference>